<feature type="active site" description="Nucleophile" evidence="2">
    <location>
        <position position="9"/>
    </location>
</feature>
<feature type="active site" description="Proton donor" evidence="2">
    <location>
        <position position="11"/>
    </location>
</feature>
<evidence type="ECO:0000256" key="1">
    <source>
        <dbReference type="ARBA" id="ARBA00009589"/>
    </source>
</evidence>
<dbReference type="AlphaFoldDB" id="A0A0M1N4D7"/>
<reference evidence="4" key="1">
    <citation type="submission" date="2015-08" db="EMBL/GenBank/DDBJ databases">
        <title>Genome sequencing project for genomic taxonomy and phylogenomics of Bacillus-like bacteria.</title>
        <authorList>
            <person name="Liu B."/>
            <person name="Wang J."/>
            <person name="Zhu Y."/>
            <person name="Liu G."/>
            <person name="Chen Q."/>
            <person name="Chen Z."/>
            <person name="Lan J."/>
            <person name="Che J."/>
            <person name="Ge C."/>
            <person name="Shi H."/>
            <person name="Pan Z."/>
            <person name="Liu X."/>
        </authorList>
    </citation>
    <scope>NUCLEOTIDE SEQUENCE [LARGE SCALE GENOMIC DNA]</scope>
    <source>
        <strain evidence="4">FJAT-22460</strain>
    </source>
</reference>
<protein>
    <submittedName>
        <fullName evidence="3">5'-nucleotidase</fullName>
    </submittedName>
</protein>
<comment type="similarity">
    <text evidence="1">Belongs to the 5'(3')-deoxyribonucleotidase family.</text>
</comment>
<dbReference type="Proteomes" id="UP000036932">
    <property type="component" value="Unassembled WGS sequence"/>
</dbReference>
<name>A0A0M1N4D7_9BACL</name>
<dbReference type="SFLD" id="SFLDS00003">
    <property type="entry name" value="Haloacid_Dehalogenase"/>
    <property type="match status" value="1"/>
</dbReference>
<dbReference type="InterPro" id="IPR023214">
    <property type="entry name" value="HAD_sf"/>
</dbReference>
<dbReference type="OrthoDB" id="278110at2"/>
<comment type="caution">
    <text evidence="3">The sequence shown here is derived from an EMBL/GenBank/DDBJ whole genome shotgun (WGS) entry which is preliminary data.</text>
</comment>
<gene>
    <name evidence="3" type="ORF">AM231_23350</name>
</gene>
<dbReference type="PANTHER" id="PTHR16504:SF4">
    <property type="entry name" value="5'(3')-DEOXYRIBONUCLEOTIDASE"/>
    <property type="match status" value="1"/>
</dbReference>
<evidence type="ECO:0000313" key="4">
    <source>
        <dbReference type="Proteomes" id="UP000036932"/>
    </source>
</evidence>
<evidence type="ECO:0000256" key="2">
    <source>
        <dbReference type="PIRSR" id="PIRSR610708-1"/>
    </source>
</evidence>
<dbReference type="InterPro" id="IPR010708">
    <property type="entry name" value="5'(3')-deoxyribonucleotidase"/>
</dbReference>
<sequence>MSKKIVAIDMDDTICHLIPKAIHYHNLQFKNPQLTLDQITDYNLHQIWHPECSEEFFFGKPGLYEELELFDEYTIDEIHRMTHDYDVIVVTAARPSSVPEKWRWLQKHMPFIPFENFFVAKRKDLVEFDLLIDDGPHNAIAARKAGKQTILIPRPWNAHIQHEFILKDSWEGMNNLVNRILSDSNHQGEIK</sequence>
<dbReference type="SFLD" id="SFLDG01126">
    <property type="entry name" value="C1.2:_Nucleotidase_Like"/>
    <property type="match status" value="1"/>
</dbReference>
<proteinExistence type="inferred from homology"/>
<dbReference type="EMBL" id="LIUT01000006">
    <property type="protein sequence ID" value="KOR76870.1"/>
    <property type="molecule type" value="Genomic_DNA"/>
</dbReference>
<dbReference type="GO" id="GO:0008253">
    <property type="term" value="F:5'-nucleotidase activity"/>
    <property type="evidence" value="ECO:0007669"/>
    <property type="project" value="InterPro"/>
</dbReference>
<dbReference type="Pfam" id="PF06941">
    <property type="entry name" value="NT5C"/>
    <property type="match status" value="1"/>
</dbReference>
<dbReference type="SFLD" id="SFLDG01146">
    <property type="entry name" value="C1.2.2"/>
    <property type="match status" value="1"/>
</dbReference>
<dbReference type="PANTHER" id="PTHR16504">
    <property type="entry name" value="5'(3')-DEOXYRIBONUCLEOTIDASE"/>
    <property type="match status" value="1"/>
</dbReference>
<keyword evidence="4" id="KW-1185">Reference proteome</keyword>
<dbReference type="InterPro" id="IPR036412">
    <property type="entry name" value="HAD-like_sf"/>
</dbReference>
<organism evidence="3 4">
    <name type="scientific">Paenibacillus solani</name>
    <dbReference type="NCBI Taxonomy" id="1705565"/>
    <lineage>
        <taxon>Bacteria</taxon>
        <taxon>Bacillati</taxon>
        <taxon>Bacillota</taxon>
        <taxon>Bacilli</taxon>
        <taxon>Bacillales</taxon>
        <taxon>Paenibacillaceae</taxon>
        <taxon>Paenibacillus</taxon>
    </lineage>
</organism>
<evidence type="ECO:0000313" key="3">
    <source>
        <dbReference type="EMBL" id="KOR76870.1"/>
    </source>
</evidence>
<dbReference type="Gene3D" id="3.40.50.1000">
    <property type="entry name" value="HAD superfamily/HAD-like"/>
    <property type="match status" value="1"/>
</dbReference>
<dbReference type="GO" id="GO:0009223">
    <property type="term" value="P:pyrimidine deoxyribonucleotide catabolic process"/>
    <property type="evidence" value="ECO:0007669"/>
    <property type="project" value="TreeGrafter"/>
</dbReference>
<accession>A0A0M1N4D7</accession>
<dbReference type="PATRIC" id="fig|1705565.3.peg.816"/>
<dbReference type="SUPFAM" id="SSF56784">
    <property type="entry name" value="HAD-like"/>
    <property type="match status" value="1"/>
</dbReference>
<dbReference type="RefSeq" id="WP_054404727.1">
    <property type="nucleotide sequence ID" value="NZ_LIUT01000006.1"/>
</dbReference>